<dbReference type="SUPFAM" id="SSF143456">
    <property type="entry name" value="VC0467-like"/>
    <property type="match status" value="1"/>
</dbReference>
<dbReference type="GO" id="GO:0005829">
    <property type="term" value="C:cytosol"/>
    <property type="evidence" value="ECO:0007669"/>
    <property type="project" value="TreeGrafter"/>
</dbReference>
<evidence type="ECO:0000256" key="2">
    <source>
        <dbReference type="HAMAP-Rule" id="MF_00758"/>
    </source>
</evidence>
<accession>A0A084SLJ6</accession>
<organism evidence="3 4">
    <name type="scientific">Archangium violaceum Cb vi76</name>
    <dbReference type="NCBI Taxonomy" id="1406225"/>
    <lineage>
        <taxon>Bacteria</taxon>
        <taxon>Pseudomonadati</taxon>
        <taxon>Myxococcota</taxon>
        <taxon>Myxococcia</taxon>
        <taxon>Myxococcales</taxon>
        <taxon>Cystobacterineae</taxon>
        <taxon>Archangiaceae</taxon>
        <taxon>Archangium</taxon>
    </lineage>
</organism>
<comment type="caution">
    <text evidence="3">The sequence shown here is derived from an EMBL/GenBank/DDBJ whole genome shotgun (WGS) entry which is preliminary data.</text>
</comment>
<protein>
    <recommendedName>
        <fullName evidence="2">UPF0301 protein Q664_35100</fullName>
    </recommendedName>
</protein>
<evidence type="ECO:0000313" key="3">
    <source>
        <dbReference type="EMBL" id="KFA89331.1"/>
    </source>
</evidence>
<dbReference type="Pfam" id="PF02622">
    <property type="entry name" value="DUF179"/>
    <property type="match status" value="1"/>
</dbReference>
<comment type="similarity">
    <text evidence="1 2">Belongs to the UPF0301 (AlgH) family.</text>
</comment>
<name>A0A084SLJ6_9BACT</name>
<dbReference type="Gene3D" id="3.40.1740.10">
    <property type="entry name" value="VC0467-like"/>
    <property type="match status" value="1"/>
</dbReference>
<dbReference type="PANTHER" id="PTHR30327">
    <property type="entry name" value="UNCHARACTERIZED PROTEIN YQGE"/>
    <property type="match status" value="1"/>
</dbReference>
<sequence length="181" mass="19587">MQTLAPGLLVAMPQLTDSNFRRSVILMLEHSEGGSMGLIINRGASLTLGELAKNQSLTIAPERVNQPVFMGGPVENHRGFVLHDVENVEEKHEVVPGLFLSLTLDTLGPLLKDPSAHVRFCLGYAGWGAQQLENEISSGSWLYAEASARPVLEGDPGMLWENTLKSMGVDPVMLLKGKGLN</sequence>
<proteinExistence type="inferred from homology"/>
<dbReference type="Proteomes" id="UP000028547">
    <property type="component" value="Unassembled WGS sequence"/>
</dbReference>
<evidence type="ECO:0000313" key="4">
    <source>
        <dbReference type="Proteomes" id="UP000028547"/>
    </source>
</evidence>
<gene>
    <name evidence="3" type="ORF">Q664_35100</name>
</gene>
<reference evidence="3 4" key="1">
    <citation type="submission" date="2014-07" db="EMBL/GenBank/DDBJ databases">
        <title>Draft Genome Sequence of Gephyronic Acid Producer, Cystobacter violaceus Strain Cb vi76.</title>
        <authorList>
            <person name="Stevens D.C."/>
            <person name="Young J."/>
            <person name="Carmichael R."/>
            <person name="Tan J."/>
            <person name="Taylor R.E."/>
        </authorList>
    </citation>
    <scope>NUCLEOTIDE SEQUENCE [LARGE SCALE GENOMIC DNA]</scope>
    <source>
        <strain evidence="3 4">Cb vi76</strain>
    </source>
</reference>
<dbReference type="HAMAP" id="MF_00758">
    <property type="entry name" value="UPF0301"/>
    <property type="match status" value="1"/>
</dbReference>
<evidence type="ECO:0000256" key="1">
    <source>
        <dbReference type="ARBA" id="ARBA00009600"/>
    </source>
</evidence>
<dbReference type="RefSeq" id="WP_043405374.1">
    <property type="nucleotide sequence ID" value="NZ_JPMI01000247.1"/>
</dbReference>
<dbReference type="AlphaFoldDB" id="A0A084SLJ6"/>
<dbReference type="EMBL" id="JPMI01000247">
    <property type="protein sequence ID" value="KFA89331.1"/>
    <property type="molecule type" value="Genomic_DNA"/>
</dbReference>
<dbReference type="InterPro" id="IPR003774">
    <property type="entry name" value="AlgH-like"/>
</dbReference>
<dbReference type="PANTHER" id="PTHR30327:SF1">
    <property type="entry name" value="UPF0301 PROTEIN YQGE"/>
    <property type="match status" value="1"/>
</dbReference>